<comment type="caution">
    <text evidence="3">The sequence shown here is derived from an EMBL/GenBank/DDBJ whole genome shotgun (WGS) entry which is preliminary data.</text>
</comment>
<dbReference type="EMBL" id="BKCG01000010">
    <property type="protein sequence ID" value="GER60738.1"/>
    <property type="molecule type" value="Genomic_DNA"/>
</dbReference>
<reference evidence="3 4" key="1">
    <citation type="submission" date="2019-08" db="EMBL/GenBank/DDBJ databases">
        <title>Draft genome sequence of Ulvibacter marinus type strain NBRC 109484.</title>
        <authorList>
            <person name="Kawano K."/>
            <person name="Ushijima N."/>
            <person name="Kihara M."/>
            <person name="Itoh H."/>
        </authorList>
    </citation>
    <scope>NUCLEOTIDE SEQUENCE [LARGE SCALE GENOMIC DNA]</scope>
    <source>
        <strain evidence="3 4">NBRC 109484</strain>
    </source>
</reference>
<dbReference type="Proteomes" id="UP000326509">
    <property type="component" value="Unassembled WGS sequence"/>
</dbReference>
<sequence length="472" mass="52058">MKKILFALAICYSIIAVSQNKQVLYNWDVSPQSLLLNPGAVVDQKHHYGIPFLSGFHINGGTSGVTVFDIFSDDGRDINDKIAEALTALDSNDFFTATQQLELINFGWRSKSDYYFSGGIYQEFDFISYLPKDFLDLAREGNRDYIGRAYNFDHISLRADLLTVYHFGFNKKVTDKLTLGLRFKAYSSMISASSTGNTGTFTTTQNDGTPNIYEHTVEGLNVEVKTSGYASLKDVDGSSQIVSDVLGRAFFGGNLGLGFDFGATYEITNQLSATASILDIGTIFHSSATEIYNASGNYTLDGLELLFPTIENGETTFPYYSDLEDEIEREIPVDTLNSAYSQMRPAKINAGLHYDFGESIGRKSGDCDCRNMGGKSQHVSQAGIQYYSVFRPKGIQAAGTVYYRRRFSNWLSTKATYTVDSYSASNIGLGMALNIGSLNFHLAADNLLDIANIAKANSLSLQFGFNIIVEEL</sequence>
<accession>A0A5J4J3X9</accession>
<feature type="domain" description="DUF5723" evidence="2">
    <location>
        <begin position="38"/>
        <end position="445"/>
    </location>
</feature>
<evidence type="ECO:0000256" key="1">
    <source>
        <dbReference type="SAM" id="SignalP"/>
    </source>
</evidence>
<evidence type="ECO:0000259" key="2">
    <source>
        <dbReference type="Pfam" id="PF18990"/>
    </source>
</evidence>
<organism evidence="3 4">
    <name type="scientific">Patiriisocius marinus</name>
    <dbReference type="NCBI Taxonomy" id="1397112"/>
    <lineage>
        <taxon>Bacteria</taxon>
        <taxon>Pseudomonadati</taxon>
        <taxon>Bacteroidota</taxon>
        <taxon>Flavobacteriia</taxon>
        <taxon>Flavobacteriales</taxon>
        <taxon>Flavobacteriaceae</taxon>
        <taxon>Patiriisocius</taxon>
    </lineage>
</organism>
<dbReference type="RefSeq" id="WP_151675168.1">
    <property type="nucleotide sequence ID" value="NZ_BKCG01000010.1"/>
</dbReference>
<dbReference type="OrthoDB" id="975426at2"/>
<dbReference type="Pfam" id="PF18990">
    <property type="entry name" value="DUF5723"/>
    <property type="match status" value="1"/>
</dbReference>
<keyword evidence="1" id="KW-0732">Signal</keyword>
<keyword evidence="4" id="KW-1185">Reference proteome</keyword>
<protein>
    <recommendedName>
        <fullName evidence="2">DUF5723 domain-containing protein</fullName>
    </recommendedName>
</protein>
<gene>
    <name evidence="3" type="ORF">ULMA_28460</name>
</gene>
<proteinExistence type="predicted"/>
<name>A0A5J4J3X9_9FLAO</name>
<dbReference type="InterPro" id="IPR043781">
    <property type="entry name" value="DUF5723"/>
</dbReference>
<dbReference type="AlphaFoldDB" id="A0A5J4J3X9"/>
<feature type="signal peptide" evidence="1">
    <location>
        <begin position="1"/>
        <end position="18"/>
    </location>
</feature>
<evidence type="ECO:0000313" key="4">
    <source>
        <dbReference type="Proteomes" id="UP000326509"/>
    </source>
</evidence>
<feature type="chain" id="PRO_5023834814" description="DUF5723 domain-containing protein" evidence="1">
    <location>
        <begin position="19"/>
        <end position="472"/>
    </location>
</feature>
<evidence type="ECO:0000313" key="3">
    <source>
        <dbReference type="EMBL" id="GER60738.1"/>
    </source>
</evidence>